<feature type="repeat" description="WD" evidence="3">
    <location>
        <begin position="743"/>
        <end position="776"/>
    </location>
</feature>
<feature type="repeat" description="WD" evidence="3">
    <location>
        <begin position="848"/>
        <end position="872"/>
    </location>
</feature>
<dbReference type="InterPro" id="IPR015943">
    <property type="entry name" value="WD40/YVTN_repeat-like_dom_sf"/>
</dbReference>
<feature type="repeat" description="WD" evidence="3">
    <location>
        <begin position="881"/>
        <end position="912"/>
    </location>
</feature>
<feature type="domain" description="Novel STAND NTPase 1" evidence="5">
    <location>
        <begin position="75"/>
        <end position="444"/>
    </location>
</feature>
<feature type="repeat" description="WD" evidence="3">
    <location>
        <begin position="961"/>
        <end position="992"/>
    </location>
</feature>
<reference evidence="6" key="1">
    <citation type="submission" date="2021-01" db="EMBL/GenBank/DDBJ databases">
        <title>Whole genome shotgun sequence of Actinoplanes tereljensis NBRC 105297.</title>
        <authorList>
            <person name="Komaki H."/>
            <person name="Tamura T."/>
        </authorList>
    </citation>
    <scope>NUCLEOTIDE SEQUENCE</scope>
    <source>
        <strain evidence="6">NBRC 105297</strain>
    </source>
</reference>
<evidence type="ECO:0000313" key="6">
    <source>
        <dbReference type="EMBL" id="GIF22149.1"/>
    </source>
</evidence>
<sequence>MRFDYLAFFLGAGTGLFTNLATAQADHWPGWLKPLATYSAALGGLMTLGVLVAWGWQRRGRIRAVPRWADAGGNPYPGLAPFTRDRAAVFAGRGQEIRDLAERVLSADVPRLRFVPVVGPSGVGKSSLVLAGLLQRLDHRWKVLPDFAPGMDGLGQLGSVLGIADVTAEPVTQLARRLSELRRPADRLLIVIDQLEELATLHTAEDRDRFMGLIAKLIDLDRRLHVVATVRSEYVGCFQQGPGSPLFTVPFMVNAMTTRQLRQVVTEPSEQTDTTFDDGLVDDILAEVGTGDALPLLSYFLSDLYDRRGPDHHISRAGYQAAGAVNGIITRRANTAVTNSGRARHECLDALLAFVSLSGSEPTRQTVHAGDLDDGSLAVVHAFVEQRLITSDTRDGTVVFALGHEALLRQWPELRDHIDSHAGQLRRITEVTTLAGAWEAAAHDLEYLVEGRRLDDLRQLAEIAALPSLARRFLDAALAHDDANRRRKADLIARQAMFALSSDRPLALAMAYAAYTELSPTPLAAHALGLAVPYVKTPIWTALTPMTSVAVAPDGRIAAGFEDASVRVWNPDGRLAYILTGHTDQVASVAFAPDGRLATGSDDNTVRVWAPGGRLLNVLSDSFGMIRSVAFAPDGRLAAGSIDRLVRIWNPDLQLLHVLHDIDDGVTSVAFAPDGRLAAGSANTGPSHAKVMIWSRDGEQLHVFTGFGSTVTSVAFAADGRLAASVWHGSFVIWSPDGQLSRTRDHACAFTSVAFAPDGRLATGSNTRPARIWSVDGQLLHILSNRTGPIQSVAFTADQRLITASDDRTIRIWDPEAQQVQLLAGHPPLHEEPAAAGQIQVIECAFPVTSVAFAADGRLATGSVDEVVRIWDPDGRLLRTLVGHAGPIRSVAFAPDGRLATASDDKTVRIWNPDGHLLHTLAGGVDPVAAVAFSAGGLLAAGSDDGTVRIWDRDGQPRHELTGHTEPIGSVAFAPDGRLAASSDDGTVRIWDRDGQPQHTPNGQFLSVAFAADGRLATGSSDRTAQIWSRDGQPLHELTDHTGPVTSVAFAPDGRLATGSWDREVRIWGLDGQLQQTLTDHTGLVRSMAFAPDGRLATGSPDRHVFIYRTPTSEDALLDLARSSLTVTLTPQQRDELALS</sequence>
<evidence type="ECO:0000256" key="4">
    <source>
        <dbReference type="SAM" id="Phobius"/>
    </source>
</evidence>
<feature type="repeat" description="WD" evidence="3">
    <location>
        <begin position="619"/>
        <end position="650"/>
    </location>
</feature>
<keyword evidence="4" id="KW-1133">Transmembrane helix</keyword>
<feature type="repeat" description="WD" evidence="3">
    <location>
        <begin position="579"/>
        <end position="609"/>
    </location>
</feature>
<dbReference type="RefSeq" id="WP_203809359.1">
    <property type="nucleotide sequence ID" value="NZ_BOMY01000033.1"/>
</dbReference>
<dbReference type="PROSITE" id="PS50294">
    <property type="entry name" value="WD_REPEATS_REGION"/>
    <property type="match status" value="6"/>
</dbReference>
<dbReference type="EMBL" id="BOMY01000033">
    <property type="protein sequence ID" value="GIF22149.1"/>
    <property type="molecule type" value="Genomic_DNA"/>
</dbReference>
<dbReference type="PROSITE" id="PS50082">
    <property type="entry name" value="WD_REPEATS_2"/>
    <property type="match status" value="10"/>
</dbReference>
<dbReference type="SUPFAM" id="SSF52540">
    <property type="entry name" value="P-loop containing nucleoside triphosphate hydrolases"/>
    <property type="match status" value="1"/>
</dbReference>
<evidence type="ECO:0000259" key="5">
    <source>
        <dbReference type="Pfam" id="PF20703"/>
    </source>
</evidence>
<evidence type="ECO:0000256" key="1">
    <source>
        <dbReference type="ARBA" id="ARBA00022574"/>
    </source>
</evidence>
<dbReference type="Pfam" id="PF00400">
    <property type="entry name" value="WD40"/>
    <property type="match status" value="13"/>
</dbReference>
<dbReference type="InterPro" id="IPR049052">
    <property type="entry name" value="nSTAND1"/>
</dbReference>
<dbReference type="InterPro" id="IPR020472">
    <property type="entry name" value="WD40_PAC1"/>
</dbReference>
<dbReference type="InterPro" id="IPR050505">
    <property type="entry name" value="WDR55/POC1"/>
</dbReference>
<feature type="repeat" description="WD" evidence="3">
    <location>
        <begin position="1078"/>
        <end position="1118"/>
    </location>
</feature>
<name>A0A919NNJ7_9ACTN</name>
<dbReference type="InterPro" id="IPR027417">
    <property type="entry name" value="P-loop_NTPase"/>
</dbReference>
<keyword evidence="2" id="KW-0677">Repeat</keyword>
<dbReference type="Gene3D" id="2.130.10.10">
    <property type="entry name" value="YVTN repeat-like/Quinoprotein amine dehydrogenase"/>
    <property type="match status" value="4"/>
</dbReference>
<feature type="repeat" description="WD" evidence="3">
    <location>
        <begin position="1038"/>
        <end position="1071"/>
    </location>
</feature>
<accession>A0A919NNJ7</accession>
<dbReference type="SUPFAM" id="SSF50998">
    <property type="entry name" value="Quinoprotein alcohol dehydrogenase-like"/>
    <property type="match status" value="1"/>
</dbReference>
<dbReference type="Proteomes" id="UP000623608">
    <property type="component" value="Unassembled WGS sequence"/>
</dbReference>
<dbReference type="SUPFAM" id="SSF50978">
    <property type="entry name" value="WD40 repeat-like"/>
    <property type="match status" value="2"/>
</dbReference>
<dbReference type="InterPro" id="IPR011047">
    <property type="entry name" value="Quinoprotein_ADH-like_sf"/>
</dbReference>
<dbReference type="Pfam" id="PF20703">
    <property type="entry name" value="nSTAND1"/>
    <property type="match status" value="1"/>
</dbReference>
<feature type="transmembrane region" description="Helical" evidence="4">
    <location>
        <begin position="35"/>
        <end position="56"/>
    </location>
</feature>
<dbReference type="SMART" id="SM00320">
    <property type="entry name" value="WD40"/>
    <property type="match status" value="14"/>
</dbReference>
<dbReference type="InterPro" id="IPR036322">
    <property type="entry name" value="WD40_repeat_dom_sf"/>
</dbReference>
<comment type="caution">
    <text evidence="6">The sequence shown here is derived from an EMBL/GenBank/DDBJ whole genome shotgun (WGS) entry which is preliminary data.</text>
</comment>
<feature type="repeat" description="WD" evidence="3">
    <location>
        <begin position="783"/>
        <end position="814"/>
    </location>
</feature>
<evidence type="ECO:0000256" key="2">
    <source>
        <dbReference type="ARBA" id="ARBA00022737"/>
    </source>
</evidence>
<dbReference type="PRINTS" id="PR00320">
    <property type="entry name" value="GPROTEINBRPT"/>
</dbReference>
<dbReference type="Gene3D" id="3.40.50.300">
    <property type="entry name" value="P-loop containing nucleotide triphosphate hydrolases"/>
    <property type="match status" value="1"/>
</dbReference>
<organism evidence="6 7">
    <name type="scientific">Paractinoplanes tereljensis</name>
    <dbReference type="NCBI Taxonomy" id="571912"/>
    <lineage>
        <taxon>Bacteria</taxon>
        <taxon>Bacillati</taxon>
        <taxon>Actinomycetota</taxon>
        <taxon>Actinomycetes</taxon>
        <taxon>Micromonosporales</taxon>
        <taxon>Micromonosporaceae</taxon>
        <taxon>Paractinoplanes</taxon>
    </lineage>
</organism>
<dbReference type="PANTHER" id="PTHR44019:SF8">
    <property type="entry name" value="POC1 CENTRIOLAR PROTEIN HOMOLOG"/>
    <property type="match status" value="1"/>
</dbReference>
<proteinExistence type="predicted"/>
<protein>
    <recommendedName>
        <fullName evidence="5">Novel STAND NTPase 1 domain-containing protein</fullName>
    </recommendedName>
</protein>
<keyword evidence="7" id="KW-1185">Reference proteome</keyword>
<dbReference type="InterPro" id="IPR001680">
    <property type="entry name" value="WD40_rpt"/>
</dbReference>
<keyword evidence="4" id="KW-0812">Transmembrane</keyword>
<feature type="repeat" description="WD" evidence="3">
    <location>
        <begin position="921"/>
        <end position="952"/>
    </location>
</feature>
<keyword evidence="4" id="KW-0472">Membrane</keyword>
<dbReference type="PANTHER" id="PTHR44019">
    <property type="entry name" value="WD REPEAT-CONTAINING PROTEIN 55"/>
    <property type="match status" value="1"/>
</dbReference>
<keyword evidence="1 3" id="KW-0853">WD repeat</keyword>
<evidence type="ECO:0000256" key="3">
    <source>
        <dbReference type="PROSITE-ProRule" id="PRU00221"/>
    </source>
</evidence>
<dbReference type="CDD" id="cd00200">
    <property type="entry name" value="WD40"/>
    <property type="match status" value="2"/>
</dbReference>
<gene>
    <name evidence="6" type="ORF">Ate02nite_48790</name>
</gene>
<evidence type="ECO:0000313" key="7">
    <source>
        <dbReference type="Proteomes" id="UP000623608"/>
    </source>
</evidence>
<dbReference type="AlphaFoldDB" id="A0A919NNJ7"/>